<dbReference type="PIRSF" id="PIRSF006181">
    <property type="entry name" value="EbsC_YbaK"/>
    <property type="match status" value="1"/>
</dbReference>
<dbReference type="InterPro" id="IPR004369">
    <property type="entry name" value="Prolyl-tRNA_editing_YbaK/EbsC"/>
</dbReference>
<keyword evidence="3 4" id="KW-0456">Lyase</keyword>
<dbReference type="GO" id="GO:0016829">
    <property type="term" value="F:lyase activity"/>
    <property type="evidence" value="ECO:0007669"/>
    <property type="project" value="UniProtKB-KW"/>
</dbReference>
<proteinExistence type="inferred from homology"/>
<dbReference type="GO" id="GO:0002161">
    <property type="term" value="F:aminoacyl-tRNA deacylase activity"/>
    <property type="evidence" value="ECO:0007669"/>
    <property type="project" value="InterPro"/>
</dbReference>
<dbReference type="GO" id="GO:0006412">
    <property type="term" value="P:translation"/>
    <property type="evidence" value="ECO:0007669"/>
    <property type="project" value="UniProtKB-KW"/>
</dbReference>
<evidence type="ECO:0000256" key="3">
    <source>
        <dbReference type="ARBA" id="ARBA00023239"/>
    </source>
</evidence>
<dbReference type="SUPFAM" id="SSF55826">
    <property type="entry name" value="YbaK/ProRS associated domain"/>
    <property type="match status" value="1"/>
</dbReference>
<dbReference type="EC" id="4.2.-.-" evidence="4"/>
<protein>
    <recommendedName>
        <fullName evidence="4">Cys-tRNA(Pro)/Cys-tRNA(Cys) deacylase</fullName>
        <ecNumber evidence="4">4.2.-.-</ecNumber>
    </recommendedName>
</protein>
<dbReference type="InterPro" id="IPR007214">
    <property type="entry name" value="YbaK/aa-tRNA-synth-assoc-dom"/>
</dbReference>
<sequence>MSRRPSAPTNAVRVLLDAAVPHQLHRFDPGRDHFGDHAAAALDVPASLILKTLVVDTGRGLAVCCVPVSGRLSLKKAAATLGVRSVTMADPAKARRATGYVPGGISPLGQKTALRTVIDAGVEKQPVVYVSGGRRGLDIALPPLQLARLTSAQFSDISSG</sequence>
<keyword evidence="2 4" id="KW-0648">Protein biosynthesis</keyword>
<dbReference type="PANTHER" id="PTHR30411">
    <property type="entry name" value="CYTOPLASMIC PROTEIN"/>
    <property type="match status" value="1"/>
</dbReference>
<dbReference type="AlphaFoldDB" id="A0A847HE13"/>
<evidence type="ECO:0000256" key="1">
    <source>
        <dbReference type="ARBA" id="ARBA00009798"/>
    </source>
</evidence>
<comment type="caution">
    <text evidence="6">The sequence shown here is derived from an EMBL/GenBank/DDBJ whole genome shotgun (WGS) entry which is preliminary data.</text>
</comment>
<dbReference type="Gene3D" id="3.90.960.10">
    <property type="entry name" value="YbaK/aminoacyl-tRNA synthetase-associated domain"/>
    <property type="match status" value="1"/>
</dbReference>
<organism evidence="6 7">
    <name type="scientific">Corynebacterium marinum</name>
    <dbReference type="NCBI Taxonomy" id="349751"/>
    <lineage>
        <taxon>Bacteria</taxon>
        <taxon>Bacillati</taxon>
        <taxon>Actinomycetota</taxon>
        <taxon>Actinomycetes</taxon>
        <taxon>Mycobacteriales</taxon>
        <taxon>Corynebacteriaceae</taxon>
        <taxon>Corynebacterium</taxon>
    </lineage>
</organism>
<dbReference type="InterPro" id="IPR036754">
    <property type="entry name" value="YbaK/aa-tRNA-synt-asso_dom_sf"/>
</dbReference>
<dbReference type="Pfam" id="PF04073">
    <property type="entry name" value="tRNA_edit"/>
    <property type="match status" value="1"/>
</dbReference>
<dbReference type="CDD" id="cd00002">
    <property type="entry name" value="YbaK_deacylase"/>
    <property type="match status" value="1"/>
</dbReference>
<evidence type="ECO:0000256" key="2">
    <source>
        <dbReference type="ARBA" id="ARBA00022917"/>
    </source>
</evidence>
<evidence type="ECO:0000313" key="7">
    <source>
        <dbReference type="Proteomes" id="UP000523614"/>
    </source>
</evidence>
<dbReference type="EMBL" id="JAAYYP010000323">
    <property type="protein sequence ID" value="NLF91485.1"/>
    <property type="molecule type" value="Genomic_DNA"/>
</dbReference>
<reference evidence="6 7" key="1">
    <citation type="journal article" date="2020" name="Biotechnol. Biofuels">
        <title>New insights from the biogas microbiome by comprehensive genome-resolved metagenomics of nearly 1600 species originating from multiple anaerobic digesters.</title>
        <authorList>
            <person name="Campanaro S."/>
            <person name="Treu L."/>
            <person name="Rodriguez-R L.M."/>
            <person name="Kovalovszki A."/>
            <person name="Ziels R.M."/>
            <person name="Maus I."/>
            <person name="Zhu X."/>
            <person name="Kougias P.G."/>
            <person name="Basile A."/>
            <person name="Luo G."/>
            <person name="Schluter A."/>
            <person name="Konstantinidis K.T."/>
            <person name="Angelidaki I."/>
        </authorList>
    </citation>
    <scope>NUCLEOTIDE SEQUENCE [LARGE SCALE GENOMIC DNA]</scope>
    <source>
        <strain evidence="6">AS06rmzACSIP_235</strain>
    </source>
</reference>
<name>A0A847HE13_9CORY</name>
<evidence type="ECO:0000313" key="6">
    <source>
        <dbReference type="EMBL" id="NLF91485.1"/>
    </source>
</evidence>
<accession>A0A847HE13</accession>
<dbReference type="PANTHER" id="PTHR30411:SF0">
    <property type="entry name" value="CYS-TRNA(PRO)_CYS-TRNA(CYS) DEACYLASE YBAK"/>
    <property type="match status" value="1"/>
</dbReference>
<evidence type="ECO:0000256" key="4">
    <source>
        <dbReference type="PIRNR" id="PIRNR006181"/>
    </source>
</evidence>
<evidence type="ECO:0000259" key="5">
    <source>
        <dbReference type="Pfam" id="PF04073"/>
    </source>
</evidence>
<gene>
    <name evidence="6" type="ORF">GX570_09105</name>
</gene>
<dbReference type="Proteomes" id="UP000523614">
    <property type="component" value="Unassembled WGS sequence"/>
</dbReference>
<feature type="domain" description="YbaK/aminoacyl-tRNA synthetase-associated" evidence="5">
    <location>
        <begin position="37"/>
        <end position="148"/>
    </location>
</feature>
<comment type="similarity">
    <text evidence="1 4">Belongs to the prolyl-tRNA editing family. YbaK/EbsC subfamily.</text>
</comment>